<dbReference type="InterPro" id="IPR001932">
    <property type="entry name" value="PPM-type_phosphatase-like_dom"/>
</dbReference>
<proteinExistence type="inferred from homology"/>
<evidence type="ECO:0000256" key="1">
    <source>
        <dbReference type="RuleBase" id="RU366020"/>
    </source>
</evidence>
<comment type="caution">
    <text evidence="3">The sequence shown here is derived from an EMBL/GenBank/DDBJ whole genome shotgun (WGS) entry which is preliminary data.</text>
</comment>
<dbReference type="Proteomes" id="UP001590950">
    <property type="component" value="Unassembled WGS sequence"/>
</dbReference>
<keyword evidence="4" id="KW-1185">Reference proteome</keyword>
<name>A0ABR3ZY26_9LECA</name>
<sequence length="407" mass="44236">MCPMRTSSLLRSTQSIRYSAGRHVPICVRRAFRPHYSSQSALCVDPFGPSKRSFSVLRSLQSLPTSASEAIFSYRVGAAFSAKGCHFNPEEDSFNFTSQLTAASKRAFYTGQPKSGQDAFFISGGNNAKNMAFGVADGVGGWSDSGIDSAHFSHGLCQWMARIADEAPRSEKRSLAPRTLLRNAYDSIVKDGKIVGGGSTACVAVGDRDGTLQVANLGDSGFIHLRLNAVHHFSNPQTHAFNTPYQLSVVPPKILALAKLFGGNQFNDTPADSNDTSHKVRHGDVLIFATDGVWDNLSRLELLKIVSRQMTGFQAWVTGDNGIQISDDLNGLTEEGGIPKQHENTLQTLLAVNIVREAKAASVNTRRDGPFAKEVQRHYPHENYHGGKVDDICVVVAVVVRDEKDKA</sequence>
<dbReference type="PROSITE" id="PS51746">
    <property type="entry name" value="PPM_2"/>
    <property type="match status" value="1"/>
</dbReference>
<dbReference type="SMART" id="SM00331">
    <property type="entry name" value="PP2C_SIG"/>
    <property type="match status" value="1"/>
</dbReference>
<dbReference type="CDD" id="cd00143">
    <property type="entry name" value="PP2Cc"/>
    <property type="match status" value="1"/>
</dbReference>
<dbReference type="PANTHER" id="PTHR12320:SF1">
    <property type="entry name" value="PROTEIN PHOSPHATASE PTC7 HOMOLOG"/>
    <property type="match status" value="1"/>
</dbReference>
<dbReference type="SUPFAM" id="SSF81606">
    <property type="entry name" value="PP2C-like"/>
    <property type="match status" value="1"/>
</dbReference>
<dbReference type="SMART" id="SM00332">
    <property type="entry name" value="PP2Cc"/>
    <property type="match status" value="1"/>
</dbReference>
<comment type="cofactor">
    <cofactor evidence="1">
        <name>Mn(2+)</name>
        <dbReference type="ChEBI" id="CHEBI:29035"/>
    </cofactor>
</comment>
<keyword evidence="1" id="KW-0378">Hydrolase</keyword>
<keyword evidence="1" id="KW-0904">Protein phosphatase</keyword>
<comment type="catalytic activity">
    <reaction evidence="1">
        <text>O-phospho-L-threonyl-[protein] + H2O = L-threonyl-[protein] + phosphate</text>
        <dbReference type="Rhea" id="RHEA:47004"/>
        <dbReference type="Rhea" id="RHEA-COMP:11060"/>
        <dbReference type="Rhea" id="RHEA-COMP:11605"/>
        <dbReference type="ChEBI" id="CHEBI:15377"/>
        <dbReference type="ChEBI" id="CHEBI:30013"/>
        <dbReference type="ChEBI" id="CHEBI:43474"/>
        <dbReference type="ChEBI" id="CHEBI:61977"/>
        <dbReference type="EC" id="3.1.3.16"/>
    </reaction>
</comment>
<dbReference type="PANTHER" id="PTHR12320">
    <property type="entry name" value="PROTEIN PHOSPHATASE 2C"/>
    <property type="match status" value="1"/>
</dbReference>
<dbReference type="InterPro" id="IPR036457">
    <property type="entry name" value="PPM-type-like_dom_sf"/>
</dbReference>
<dbReference type="EMBL" id="JBEFKJ010000038">
    <property type="protein sequence ID" value="KAL2037653.1"/>
    <property type="molecule type" value="Genomic_DNA"/>
</dbReference>
<keyword evidence="1" id="KW-0464">Manganese</keyword>
<comment type="similarity">
    <text evidence="1">Belongs to the PP2C family.</text>
</comment>
<dbReference type="InterPro" id="IPR039123">
    <property type="entry name" value="PPTC7"/>
</dbReference>
<accession>A0ABR3ZY26</accession>
<comment type="cofactor">
    <cofactor evidence="1">
        <name>Mg(2+)</name>
        <dbReference type="ChEBI" id="CHEBI:18420"/>
    </cofactor>
</comment>
<organism evidence="3 4">
    <name type="scientific">Stereocaulon virgatum</name>
    <dbReference type="NCBI Taxonomy" id="373712"/>
    <lineage>
        <taxon>Eukaryota</taxon>
        <taxon>Fungi</taxon>
        <taxon>Dikarya</taxon>
        <taxon>Ascomycota</taxon>
        <taxon>Pezizomycotina</taxon>
        <taxon>Lecanoromycetes</taxon>
        <taxon>OSLEUM clade</taxon>
        <taxon>Lecanoromycetidae</taxon>
        <taxon>Lecanorales</taxon>
        <taxon>Lecanorineae</taxon>
        <taxon>Stereocaulaceae</taxon>
        <taxon>Stereocaulon</taxon>
    </lineage>
</organism>
<evidence type="ECO:0000313" key="4">
    <source>
        <dbReference type="Proteomes" id="UP001590950"/>
    </source>
</evidence>
<evidence type="ECO:0000313" key="3">
    <source>
        <dbReference type="EMBL" id="KAL2037653.1"/>
    </source>
</evidence>
<gene>
    <name evidence="3" type="ORF">N7G274_009598</name>
</gene>
<keyword evidence="1" id="KW-0479">Metal-binding</keyword>
<reference evidence="3 4" key="1">
    <citation type="submission" date="2024-09" db="EMBL/GenBank/DDBJ databases">
        <title>Rethinking Asexuality: The Enigmatic Case of Functional Sexual Genes in Lepraria (Stereocaulaceae).</title>
        <authorList>
            <person name="Doellman M."/>
            <person name="Sun Y."/>
            <person name="Barcenas-Pena A."/>
            <person name="Lumbsch H.T."/>
            <person name="Grewe F."/>
        </authorList>
    </citation>
    <scope>NUCLEOTIDE SEQUENCE [LARGE SCALE GENOMIC DNA]</scope>
    <source>
        <strain evidence="3 4">Mercado 3170</strain>
    </source>
</reference>
<protein>
    <recommendedName>
        <fullName evidence="1">Protein phosphatase</fullName>
        <ecNumber evidence="1">3.1.3.16</ecNumber>
    </recommendedName>
</protein>
<dbReference type="Gene3D" id="3.60.40.10">
    <property type="entry name" value="PPM-type phosphatase domain"/>
    <property type="match status" value="1"/>
</dbReference>
<feature type="domain" description="PPM-type phosphatase" evidence="2">
    <location>
        <begin position="99"/>
        <end position="399"/>
    </location>
</feature>
<keyword evidence="1" id="KW-0460">Magnesium</keyword>
<comment type="catalytic activity">
    <reaction evidence="1">
        <text>O-phospho-L-seryl-[protein] + H2O = L-seryl-[protein] + phosphate</text>
        <dbReference type="Rhea" id="RHEA:20629"/>
        <dbReference type="Rhea" id="RHEA-COMP:9863"/>
        <dbReference type="Rhea" id="RHEA-COMP:11604"/>
        <dbReference type="ChEBI" id="CHEBI:15377"/>
        <dbReference type="ChEBI" id="CHEBI:29999"/>
        <dbReference type="ChEBI" id="CHEBI:43474"/>
        <dbReference type="ChEBI" id="CHEBI:83421"/>
        <dbReference type="EC" id="3.1.3.16"/>
    </reaction>
</comment>
<dbReference type="EC" id="3.1.3.16" evidence="1"/>
<evidence type="ECO:0000259" key="2">
    <source>
        <dbReference type="PROSITE" id="PS51746"/>
    </source>
</evidence>